<evidence type="ECO:0000313" key="12">
    <source>
        <dbReference type="EMBL" id="KIJ45433.1"/>
    </source>
</evidence>
<organism evidence="12 13">
    <name type="scientific">Sphaerobolus stellatus (strain SS14)</name>
    <dbReference type="NCBI Taxonomy" id="990650"/>
    <lineage>
        <taxon>Eukaryota</taxon>
        <taxon>Fungi</taxon>
        <taxon>Dikarya</taxon>
        <taxon>Basidiomycota</taxon>
        <taxon>Agaricomycotina</taxon>
        <taxon>Agaricomycetes</taxon>
        <taxon>Phallomycetidae</taxon>
        <taxon>Geastrales</taxon>
        <taxon>Sphaerobolaceae</taxon>
        <taxon>Sphaerobolus</taxon>
    </lineage>
</organism>
<feature type="compositionally biased region" description="Acidic residues" evidence="11">
    <location>
        <begin position="562"/>
        <end position="579"/>
    </location>
</feature>
<dbReference type="OrthoDB" id="47785at2759"/>
<accession>A0A0C9URE1</accession>
<evidence type="ECO:0000256" key="6">
    <source>
        <dbReference type="ARBA" id="ARBA00022839"/>
    </source>
</evidence>
<evidence type="ECO:0000256" key="7">
    <source>
        <dbReference type="ARBA" id="ARBA00023204"/>
    </source>
</evidence>
<feature type="region of interest" description="Disordered" evidence="11">
    <location>
        <begin position="541"/>
        <end position="583"/>
    </location>
</feature>
<evidence type="ECO:0000256" key="5">
    <source>
        <dbReference type="ARBA" id="ARBA00022801"/>
    </source>
</evidence>
<evidence type="ECO:0000256" key="1">
    <source>
        <dbReference type="ARBA" id="ARBA00004123"/>
    </source>
</evidence>
<dbReference type="GO" id="GO:0003697">
    <property type="term" value="F:single-stranded DNA binding"/>
    <property type="evidence" value="ECO:0007669"/>
    <property type="project" value="TreeGrafter"/>
</dbReference>
<dbReference type="PROSITE" id="PS50330">
    <property type="entry name" value="UIM"/>
    <property type="match status" value="1"/>
</dbReference>
<evidence type="ECO:0000256" key="8">
    <source>
        <dbReference type="ARBA" id="ARBA00023242"/>
    </source>
</evidence>
<dbReference type="PANTHER" id="PTHR12415">
    <property type="entry name" value="TYROSYL-DNA PHOSPHODIESTERASE 1"/>
    <property type="match status" value="1"/>
</dbReference>
<evidence type="ECO:0008006" key="14">
    <source>
        <dbReference type="Google" id="ProtNLM"/>
    </source>
</evidence>
<keyword evidence="13" id="KW-1185">Reference proteome</keyword>
<proteinExistence type="inferred from homology"/>
<dbReference type="HOGENOM" id="CLU_007773_3_0_1"/>
<feature type="compositionally biased region" description="Basic and acidic residues" evidence="11">
    <location>
        <begin position="105"/>
        <end position="114"/>
    </location>
</feature>
<evidence type="ECO:0000256" key="9">
    <source>
        <dbReference type="PIRSR" id="PIRSR610347-1"/>
    </source>
</evidence>
<keyword evidence="7" id="KW-0234">DNA repair</keyword>
<dbReference type="InterPro" id="IPR010347">
    <property type="entry name" value="Tdp1"/>
</dbReference>
<dbReference type="GO" id="GO:0005634">
    <property type="term" value="C:nucleus"/>
    <property type="evidence" value="ECO:0007669"/>
    <property type="project" value="UniProtKB-SubCell"/>
</dbReference>
<dbReference type="GO" id="GO:0003690">
    <property type="term" value="F:double-stranded DNA binding"/>
    <property type="evidence" value="ECO:0007669"/>
    <property type="project" value="TreeGrafter"/>
</dbReference>
<dbReference type="EMBL" id="KN837112">
    <property type="protein sequence ID" value="KIJ45433.1"/>
    <property type="molecule type" value="Genomic_DNA"/>
</dbReference>
<feature type="compositionally biased region" description="Low complexity" evidence="11">
    <location>
        <begin position="541"/>
        <end position="552"/>
    </location>
</feature>
<dbReference type="SMART" id="SM00726">
    <property type="entry name" value="UIM"/>
    <property type="match status" value="1"/>
</dbReference>
<protein>
    <recommendedName>
        <fullName evidence="14">Phospholipase D/nuclease</fullName>
    </recommendedName>
</protein>
<dbReference type="GO" id="GO:0017005">
    <property type="term" value="F:3'-tyrosyl-DNA phosphodiesterase activity"/>
    <property type="evidence" value="ECO:0007669"/>
    <property type="project" value="TreeGrafter"/>
</dbReference>
<feature type="active site" description="Nucleophile" evidence="9">
    <location>
        <position position="257"/>
    </location>
</feature>
<gene>
    <name evidence="12" type="ORF">M422DRAFT_29881</name>
</gene>
<evidence type="ECO:0000256" key="11">
    <source>
        <dbReference type="SAM" id="MobiDB-lite"/>
    </source>
</evidence>
<dbReference type="Gene3D" id="3.30.870.10">
    <property type="entry name" value="Endonuclease Chain A"/>
    <property type="match status" value="2"/>
</dbReference>
<feature type="region of interest" description="Disordered" evidence="11">
    <location>
        <begin position="15"/>
        <end position="162"/>
    </location>
</feature>
<keyword evidence="6" id="KW-0269">Exonuclease</keyword>
<feature type="binding site" evidence="10">
    <location>
        <position position="259"/>
    </location>
    <ligand>
        <name>substrate</name>
    </ligand>
</feature>
<feature type="compositionally biased region" description="Polar residues" evidence="11">
    <location>
        <begin position="139"/>
        <end position="154"/>
    </location>
</feature>
<comment type="subcellular location">
    <subcellularLocation>
        <location evidence="1">Nucleus</location>
    </subcellularLocation>
</comment>
<dbReference type="CDD" id="cd09123">
    <property type="entry name" value="PLDc_Tdp1_2"/>
    <property type="match status" value="1"/>
</dbReference>
<dbReference type="Pfam" id="PF02809">
    <property type="entry name" value="UIM"/>
    <property type="match status" value="1"/>
</dbReference>
<dbReference type="GO" id="GO:0004527">
    <property type="term" value="F:exonuclease activity"/>
    <property type="evidence" value="ECO:0007669"/>
    <property type="project" value="UniProtKB-KW"/>
</dbReference>
<feature type="binding site" evidence="10">
    <location>
        <position position="528"/>
    </location>
    <ligand>
        <name>substrate</name>
    </ligand>
</feature>
<dbReference type="InterPro" id="IPR003903">
    <property type="entry name" value="UIM_dom"/>
</dbReference>
<name>A0A0C9URE1_SPHS4</name>
<sequence>MSDDEDLKRAIALSLAESTRPAKNTADEPIVISSDEEDDPPTARRPAKPASPPKHSTSAAAPPPIAVSQATSSFLSERAQLEAARIERLKARQGGTGPSNPPAKRQRERERDPDDPFVSSDSDVARPPAKKVKPANAHASGSSSRLNTANTNGTGDEGPLFWDGELRQTANKYVDKEKDGRAVFRLSEILGKESDLKFVIMSSYVTDLAWIYSMLPAEVPVILVGQPGQDGATSVHNVLPNWVKVTPFLRGGRGAMHIKLILLFYKSGRLRVVIPSANFVDYDWRDIENSVWVQDVPARPKAIPPDRKADDFGSQLERVLQALNVSPGLYSIKQDHPEIPFTLIGDLRSKWDFSKIKAQLVPSIAGKHEGWSSVLRVGHPRLMRVVRLIGARADERRADKNGKGKEKAVEGRKIELECQGSSIGNYTPSWIDEFFCSARGASAEGWLDEGKGRRTKRLDRLFSQEGWKPWRTIKILFPNLNTVMESQLGINGAGTMFCQRKVWAAPKFPSPLFYDSNSKRGKVLMHSKMILATFSDSLASASNEGSSSSNGGTKLGTRAAENDADPDESVTEPESDEEIQQVNAERDPKVLGWLYVGSHNFTPSAWGYLSGSGVTPTLNITNYELGVVIPITKKEELEEWPCWVRPPRKYGKDDEPWIQEDYL</sequence>
<evidence type="ECO:0000256" key="3">
    <source>
        <dbReference type="ARBA" id="ARBA00022722"/>
    </source>
</evidence>
<keyword evidence="8" id="KW-0539">Nucleus</keyword>
<keyword evidence="3" id="KW-0540">Nuclease</keyword>
<dbReference type="SUPFAM" id="SSF56024">
    <property type="entry name" value="Phospholipase D/nuclease"/>
    <property type="match status" value="2"/>
</dbReference>
<reference evidence="12 13" key="1">
    <citation type="submission" date="2014-06" db="EMBL/GenBank/DDBJ databases">
        <title>Evolutionary Origins and Diversification of the Mycorrhizal Mutualists.</title>
        <authorList>
            <consortium name="DOE Joint Genome Institute"/>
            <consortium name="Mycorrhizal Genomics Consortium"/>
            <person name="Kohler A."/>
            <person name="Kuo A."/>
            <person name="Nagy L.G."/>
            <person name="Floudas D."/>
            <person name="Copeland A."/>
            <person name="Barry K.W."/>
            <person name="Cichocki N."/>
            <person name="Veneault-Fourrey C."/>
            <person name="LaButti K."/>
            <person name="Lindquist E.A."/>
            <person name="Lipzen A."/>
            <person name="Lundell T."/>
            <person name="Morin E."/>
            <person name="Murat C."/>
            <person name="Riley R."/>
            <person name="Ohm R."/>
            <person name="Sun H."/>
            <person name="Tunlid A."/>
            <person name="Henrissat B."/>
            <person name="Grigoriev I.V."/>
            <person name="Hibbett D.S."/>
            <person name="Martin F."/>
        </authorList>
    </citation>
    <scope>NUCLEOTIDE SEQUENCE [LARGE SCALE GENOMIC DNA]</scope>
    <source>
        <strain evidence="12 13">SS14</strain>
    </source>
</reference>
<evidence type="ECO:0000256" key="10">
    <source>
        <dbReference type="PIRSR" id="PIRSR610347-2"/>
    </source>
</evidence>
<dbReference type="Proteomes" id="UP000054279">
    <property type="component" value="Unassembled WGS sequence"/>
</dbReference>
<dbReference type="CDD" id="cd09122">
    <property type="entry name" value="PLDc_Tdp1_1"/>
    <property type="match status" value="1"/>
</dbReference>
<dbReference type="GO" id="GO:0006281">
    <property type="term" value="P:DNA repair"/>
    <property type="evidence" value="ECO:0007669"/>
    <property type="project" value="UniProtKB-KW"/>
</dbReference>
<dbReference type="PANTHER" id="PTHR12415:SF0">
    <property type="entry name" value="TYROSYL-DNA PHOSPHODIESTERASE 1"/>
    <property type="match status" value="1"/>
</dbReference>
<keyword evidence="4" id="KW-0227">DNA damage</keyword>
<feature type="active site" description="Proton donor/acceptor" evidence="9">
    <location>
        <position position="526"/>
    </location>
</feature>
<keyword evidence="5" id="KW-0378">Hydrolase</keyword>
<dbReference type="Pfam" id="PF06087">
    <property type="entry name" value="Tyr-DNA_phospho"/>
    <property type="match status" value="1"/>
</dbReference>
<dbReference type="AlphaFoldDB" id="A0A0C9URE1"/>
<comment type="similarity">
    <text evidence="2">Belongs to the tyrosyl-DNA phosphodiesterase family.</text>
</comment>
<evidence type="ECO:0000256" key="4">
    <source>
        <dbReference type="ARBA" id="ARBA00022763"/>
    </source>
</evidence>
<evidence type="ECO:0000313" key="13">
    <source>
        <dbReference type="Proteomes" id="UP000054279"/>
    </source>
</evidence>
<evidence type="ECO:0000256" key="2">
    <source>
        <dbReference type="ARBA" id="ARBA00010205"/>
    </source>
</evidence>